<feature type="compositionally biased region" description="Basic and acidic residues" evidence="1">
    <location>
        <begin position="1"/>
        <end position="12"/>
    </location>
</feature>
<sequence length="391" mass="42378">MSWFKRLGEKAKGRPNTSSPNPYQEQNSYQNPAHQYSTSSGHGLGSSTYSADYATPSQPPPDLSTDTKHPYPIDKKNPTPSSPQNEHEADEPPPAYSAVPPGFSAPTAAPPACYPSISFPAPPSVHYAFSPTNNSTRDAFAAGERFCSHHPLAPPLVSVWDESLTRITEGDVTMHTEPPCNCIEINTSFGHPTMTSIKIIKKRCPDSTILSQVPLYLARYHHPSVANQTVVIGYHLSIVGLPLDGDSVVAMGFACVPYPQYRLPGWHRGSLAIHSDDGRRYCNDGYGGVEFTRPFSQGDQLALALVMRWVTVPGGAGMVESEVNFIRNGRREGGWMVQERVELGRPDPTVGLLGERDIFAAVGVTGGKGVEVVVRVMGREEARSLILGVLA</sequence>
<feature type="compositionally biased region" description="Basic and acidic residues" evidence="1">
    <location>
        <begin position="65"/>
        <end position="77"/>
    </location>
</feature>
<dbReference type="STRING" id="1051890.A0A3N4LRE7"/>
<organism evidence="2 3">
    <name type="scientific">Terfezia boudieri ATCC MYA-4762</name>
    <dbReference type="NCBI Taxonomy" id="1051890"/>
    <lineage>
        <taxon>Eukaryota</taxon>
        <taxon>Fungi</taxon>
        <taxon>Dikarya</taxon>
        <taxon>Ascomycota</taxon>
        <taxon>Pezizomycotina</taxon>
        <taxon>Pezizomycetes</taxon>
        <taxon>Pezizales</taxon>
        <taxon>Pezizaceae</taxon>
        <taxon>Terfezia</taxon>
    </lineage>
</organism>
<dbReference type="AlphaFoldDB" id="A0A3N4LRE7"/>
<dbReference type="InterPro" id="IPR043136">
    <property type="entry name" value="B30.2/SPRY_sf"/>
</dbReference>
<evidence type="ECO:0000313" key="2">
    <source>
        <dbReference type="EMBL" id="RPB24109.1"/>
    </source>
</evidence>
<protein>
    <recommendedName>
        <fullName evidence="4">SPRY domain-containing protein</fullName>
    </recommendedName>
</protein>
<dbReference type="InParanoid" id="A0A3N4LRE7"/>
<proteinExistence type="predicted"/>
<dbReference type="OrthoDB" id="25503at2759"/>
<dbReference type="EMBL" id="ML121543">
    <property type="protein sequence ID" value="RPB24109.1"/>
    <property type="molecule type" value="Genomic_DNA"/>
</dbReference>
<keyword evidence="3" id="KW-1185">Reference proteome</keyword>
<evidence type="ECO:0008006" key="4">
    <source>
        <dbReference type="Google" id="ProtNLM"/>
    </source>
</evidence>
<evidence type="ECO:0000313" key="3">
    <source>
        <dbReference type="Proteomes" id="UP000267821"/>
    </source>
</evidence>
<evidence type="ECO:0000256" key="1">
    <source>
        <dbReference type="SAM" id="MobiDB-lite"/>
    </source>
</evidence>
<accession>A0A3N4LRE7</accession>
<dbReference type="Gene3D" id="2.60.120.920">
    <property type="match status" value="1"/>
</dbReference>
<feature type="region of interest" description="Disordered" evidence="1">
    <location>
        <begin position="1"/>
        <end position="102"/>
    </location>
</feature>
<name>A0A3N4LRE7_9PEZI</name>
<feature type="compositionally biased region" description="Low complexity" evidence="1">
    <location>
        <begin position="36"/>
        <end position="50"/>
    </location>
</feature>
<reference evidence="2 3" key="1">
    <citation type="journal article" date="2018" name="Nat. Ecol. Evol.">
        <title>Pezizomycetes genomes reveal the molecular basis of ectomycorrhizal truffle lifestyle.</title>
        <authorList>
            <person name="Murat C."/>
            <person name="Payen T."/>
            <person name="Noel B."/>
            <person name="Kuo A."/>
            <person name="Morin E."/>
            <person name="Chen J."/>
            <person name="Kohler A."/>
            <person name="Krizsan K."/>
            <person name="Balestrini R."/>
            <person name="Da Silva C."/>
            <person name="Montanini B."/>
            <person name="Hainaut M."/>
            <person name="Levati E."/>
            <person name="Barry K.W."/>
            <person name="Belfiori B."/>
            <person name="Cichocki N."/>
            <person name="Clum A."/>
            <person name="Dockter R.B."/>
            <person name="Fauchery L."/>
            <person name="Guy J."/>
            <person name="Iotti M."/>
            <person name="Le Tacon F."/>
            <person name="Lindquist E.A."/>
            <person name="Lipzen A."/>
            <person name="Malagnac F."/>
            <person name="Mello A."/>
            <person name="Molinier V."/>
            <person name="Miyauchi S."/>
            <person name="Poulain J."/>
            <person name="Riccioni C."/>
            <person name="Rubini A."/>
            <person name="Sitrit Y."/>
            <person name="Splivallo R."/>
            <person name="Traeger S."/>
            <person name="Wang M."/>
            <person name="Zifcakova L."/>
            <person name="Wipf D."/>
            <person name="Zambonelli A."/>
            <person name="Paolocci F."/>
            <person name="Nowrousian M."/>
            <person name="Ottonello S."/>
            <person name="Baldrian P."/>
            <person name="Spatafora J.W."/>
            <person name="Henrissat B."/>
            <person name="Nagy L.G."/>
            <person name="Aury J.M."/>
            <person name="Wincker P."/>
            <person name="Grigoriev I.V."/>
            <person name="Bonfante P."/>
            <person name="Martin F.M."/>
        </authorList>
    </citation>
    <scope>NUCLEOTIDE SEQUENCE [LARGE SCALE GENOMIC DNA]</scope>
    <source>
        <strain evidence="2 3">ATCC MYA-4762</strain>
    </source>
</reference>
<dbReference type="Proteomes" id="UP000267821">
    <property type="component" value="Unassembled WGS sequence"/>
</dbReference>
<gene>
    <name evidence="2" type="ORF">L211DRAFT_838013</name>
</gene>
<feature type="compositionally biased region" description="Polar residues" evidence="1">
    <location>
        <begin position="15"/>
        <end position="35"/>
    </location>
</feature>